<proteinExistence type="predicted"/>
<dbReference type="KEGG" id="ota:OT_ostta06g00500"/>
<evidence type="ECO:0000256" key="1">
    <source>
        <dbReference type="SAM" id="MobiDB-lite"/>
    </source>
</evidence>
<dbReference type="EMBL" id="CAID01000006">
    <property type="protein sequence ID" value="CEF98220.1"/>
    <property type="molecule type" value="Genomic_DNA"/>
</dbReference>
<name>A0A090M1W0_OSTTA</name>
<dbReference type="InParanoid" id="A0A090M1W0"/>
<reference evidence="3" key="1">
    <citation type="journal article" date="2006" name="Proc. Natl. Acad. Sci. U.S.A.">
        <title>Genome analysis of the smallest free-living eukaryote Ostreococcus tauri unveils many unique features.</title>
        <authorList>
            <person name="Derelle E."/>
            <person name="Ferraz C."/>
            <person name="Rombauts S."/>
            <person name="Rouze P."/>
            <person name="Worden A.Z."/>
            <person name="Robbens S."/>
            <person name="Partensky F."/>
            <person name="Degroeve S."/>
            <person name="Echeynie S."/>
            <person name="Cooke R."/>
            <person name="Saeys Y."/>
            <person name="Wuyts J."/>
            <person name="Jabbari K."/>
            <person name="Bowler C."/>
            <person name="Panaud O."/>
            <person name="Piegu B."/>
            <person name="Ball S.G."/>
            <person name="Ral J.-P."/>
            <person name="Bouget F.-Y."/>
            <person name="Piganeau G."/>
            <person name="De Baets B."/>
            <person name="Picard A."/>
            <person name="Delseny M."/>
            <person name="Demaille J."/>
            <person name="Van de Peer Y."/>
            <person name="Moreau H."/>
        </authorList>
    </citation>
    <scope>NUCLEOTIDE SEQUENCE [LARGE SCALE GENOMIC DNA]</scope>
    <source>
        <strain evidence="3">OTTH 0595 / CCAP 157/2 / RCC745</strain>
    </source>
</reference>
<dbReference type="Proteomes" id="UP000009170">
    <property type="component" value="Unassembled WGS sequence"/>
</dbReference>
<feature type="region of interest" description="Disordered" evidence="1">
    <location>
        <begin position="281"/>
        <end position="306"/>
    </location>
</feature>
<dbReference type="OrthoDB" id="10572414at2759"/>
<evidence type="ECO:0000313" key="2">
    <source>
        <dbReference type="EMBL" id="CEF98220.1"/>
    </source>
</evidence>
<comment type="caution">
    <text evidence="2">The sequence shown here is derived from an EMBL/GenBank/DDBJ whole genome shotgun (WGS) entry which is preliminary data.</text>
</comment>
<protein>
    <submittedName>
        <fullName evidence="2">Unnamed product</fullName>
    </submittedName>
</protein>
<dbReference type="AlphaFoldDB" id="A0A090M1W0"/>
<evidence type="ECO:0000313" key="3">
    <source>
        <dbReference type="Proteomes" id="UP000009170"/>
    </source>
</evidence>
<keyword evidence="3" id="KW-1185">Reference proteome</keyword>
<reference evidence="2 3" key="2">
    <citation type="journal article" date="2014" name="BMC Genomics">
        <title>An improved genome of the model marine alga Ostreococcus tauri unfolds by assessing Illumina de novo assemblies.</title>
        <authorList>
            <person name="Blanc-Mathieu R."/>
            <person name="Verhelst B."/>
            <person name="Derelle E."/>
            <person name="Rombauts S."/>
            <person name="Bouget F.Y."/>
            <person name="Carre I."/>
            <person name="Chateau A."/>
            <person name="Eyre-Walker A."/>
            <person name="Grimsley N."/>
            <person name="Moreau H."/>
            <person name="Piegu B."/>
            <person name="Rivals E."/>
            <person name="Schackwitz W."/>
            <person name="Van de Peer Y."/>
            <person name="Piganeau G."/>
        </authorList>
    </citation>
    <scope>NUCLEOTIDE SEQUENCE [LARGE SCALE GENOMIC DNA]</scope>
    <source>
        <strain evidence="3">OTTH 0595 / CCAP 157/2 / RCC745</strain>
    </source>
</reference>
<feature type="compositionally biased region" description="Polar residues" evidence="1">
    <location>
        <begin position="285"/>
        <end position="303"/>
    </location>
</feature>
<gene>
    <name evidence="2" type="ORF">OT_ostta06g00500</name>
</gene>
<organism evidence="2 3">
    <name type="scientific">Ostreococcus tauri</name>
    <name type="common">Marine green alga</name>
    <dbReference type="NCBI Taxonomy" id="70448"/>
    <lineage>
        <taxon>Eukaryota</taxon>
        <taxon>Viridiplantae</taxon>
        <taxon>Chlorophyta</taxon>
        <taxon>Mamiellophyceae</taxon>
        <taxon>Mamiellales</taxon>
        <taxon>Bathycoccaceae</taxon>
        <taxon>Ostreococcus</taxon>
    </lineage>
</organism>
<dbReference type="RefSeq" id="XP_003079675.2">
    <property type="nucleotide sequence ID" value="XM_003079627.2"/>
</dbReference>
<accession>A0A090M1W0</accession>
<sequence length="619" mass="68923">MARAATPRVGDGRATAWRDVFRADARVGDGRARVEGVAREDEDGFAYVRGRGDARETYAPRRCATRAEATYATANGTFFDTVSVRGVTTFDARTCEALERVDLERWFRERAAFEAMSEMRTFSLHRAWKSFAVMRRYARRRKFTRAKRAFDEASAIFGSAFAERACPATTRVRAACEQMEERARMFCRERVERVDNEPDVFAFDDVDAADEHDATEMKSYDVDAVLANFQSNADESRELIASSIRAIEDEIKVARDGIERRFSDDLDEKLRPMIAATTRYRPRRSSATTIKSSMMTSDGSSGATPKDAYPCTERALTAALRSKLDSFERAAFMRVRSALSNARSASLEEFSAHVRSCSSLGSNIGALFDVNLCETTLELEPSVDAFERVVRRGAALWTSASLRASVPFGERWNALEDESEYERKVDDVCGVIREHYTAARDAVKRESSSLRHRVEALGQWNDQDDPIERFVQVSSRAKEFKRDIDDTPDAIRPDGCCFAVNVRALKGALRPAAISESHAAGEAAVSHAADRANVIATKLTKMKLDTTGKVDVSDQFERAQSARREFDELSEAYATLKRLGVKVPDLHVAAFDALGQEIDAVIESFETSDANDAPVSSSP</sequence>
<dbReference type="GeneID" id="9836459"/>